<evidence type="ECO:0000259" key="2">
    <source>
        <dbReference type="PROSITE" id="PS50113"/>
    </source>
</evidence>
<dbReference type="InterPro" id="IPR000160">
    <property type="entry name" value="GGDEF_dom"/>
</dbReference>
<dbReference type="InterPro" id="IPR029787">
    <property type="entry name" value="Nucleotide_cyclase"/>
</dbReference>
<dbReference type="PIRSF" id="PIRSF005925">
    <property type="entry name" value="Dos"/>
    <property type="match status" value="1"/>
</dbReference>
<dbReference type="RefSeq" id="WP_307322133.1">
    <property type="nucleotide sequence ID" value="NZ_JAUSUG010000002.1"/>
</dbReference>
<dbReference type="PANTHER" id="PTHR44757:SF2">
    <property type="entry name" value="BIOFILM ARCHITECTURE MAINTENANCE PROTEIN MBAA"/>
    <property type="match status" value="1"/>
</dbReference>
<sequence>MERDHSLYSILKEQNKIIEMISIMNLPLADILHELIHTIDFIMPTIKSSIMILDEKTQSLGNGIGKKLPPGYLRDIDGLKIGPCTGSCGTAAYFKKTVIVTDAKTDPLWEPFRDISYTYNIAACWAKPLISPNNKVLGTMAFYSDENRKPTAEELELMDTFSNLAGLIILKKKTEEILHLSNTVVENSPVILMRWKAEEGWPLEYVTENVSQLGYTTQDFMSGKIEFTSIIHPDDLNRIENEVEYYSKHEIDQYIQEYRILTKDGKVKWIDDRTIIQRNEEGVITNYQGTILDITERKEAEATIKFLADNDTLTQLPNRRVFLEQLALELEEAQSEEHIVAVLFLDLDNFKDVNDSMGHHFGDQLLQNIANTLKAAISEDGFISRVSGDEFAIILSNVNDQKVIGTAKKILQIFNDPFVVGGMEFSITVSVGISLFPQHGDNPDTLLKHADLAMYSAKKQGKNCFQFYTREINESERIRKKLYKELKKALKENQFVLYFQPQLNIHTLEVTGVEALIRWDHPERGILSPMEFIPFAEESGLISAIDEWVLGEACRQRADWKKMGFSPFSMSVNLSARQFYNHSLVDDVQNLLKELELAPNDLTLEMTEGTLMTDKEKTINVLKRLGKTGVSTSLDDFGTGYSSLSYLKFLPINKLKIDRSFMSDITEDVRDAAILEAIFTLAQRLKLDVIVEGVETMEQLNYLKETSCGEAQGYFFSRPLPVSEIEGFFKRA</sequence>
<proteinExistence type="predicted"/>
<dbReference type="NCBIfam" id="TIGR00229">
    <property type="entry name" value="sensory_box"/>
    <property type="match status" value="1"/>
</dbReference>
<dbReference type="Pfam" id="PF00563">
    <property type="entry name" value="EAL"/>
    <property type="match status" value="1"/>
</dbReference>
<dbReference type="SMART" id="SM00086">
    <property type="entry name" value="PAC"/>
    <property type="match status" value="1"/>
</dbReference>
<dbReference type="SUPFAM" id="SSF55781">
    <property type="entry name" value="GAF domain-like"/>
    <property type="match status" value="1"/>
</dbReference>
<dbReference type="PANTHER" id="PTHR44757">
    <property type="entry name" value="DIGUANYLATE CYCLASE DGCP"/>
    <property type="match status" value="1"/>
</dbReference>
<dbReference type="InterPro" id="IPR052155">
    <property type="entry name" value="Biofilm_reg_signaling"/>
</dbReference>
<feature type="domain" description="GGDEF" evidence="4">
    <location>
        <begin position="338"/>
        <end position="470"/>
    </location>
</feature>
<evidence type="ECO:0000313" key="6">
    <source>
        <dbReference type="Proteomes" id="UP001230005"/>
    </source>
</evidence>
<dbReference type="SMART" id="SM00065">
    <property type="entry name" value="GAF"/>
    <property type="match status" value="1"/>
</dbReference>
<accession>A0ABT9ZR77</accession>
<dbReference type="SMART" id="SM00267">
    <property type="entry name" value="GGDEF"/>
    <property type="match status" value="1"/>
</dbReference>
<dbReference type="SUPFAM" id="SSF55785">
    <property type="entry name" value="PYP-like sensor domain (PAS domain)"/>
    <property type="match status" value="1"/>
</dbReference>
<dbReference type="Gene3D" id="3.20.20.450">
    <property type="entry name" value="EAL domain"/>
    <property type="match status" value="1"/>
</dbReference>
<dbReference type="InterPro" id="IPR035919">
    <property type="entry name" value="EAL_sf"/>
</dbReference>
<dbReference type="InterPro" id="IPR003018">
    <property type="entry name" value="GAF"/>
</dbReference>
<dbReference type="SUPFAM" id="SSF141868">
    <property type="entry name" value="EAL domain-like"/>
    <property type="match status" value="1"/>
</dbReference>
<organism evidence="5 6">
    <name type="scientific">Evansella vedderi</name>
    <dbReference type="NCBI Taxonomy" id="38282"/>
    <lineage>
        <taxon>Bacteria</taxon>
        <taxon>Bacillati</taxon>
        <taxon>Bacillota</taxon>
        <taxon>Bacilli</taxon>
        <taxon>Bacillales</taxon>
        <taxon>Bacillaceae</taxon>
        <taxon>Evansella</taxon>
    </lineage>
</organism>
<dbReference type="NCBIfam" id="TIGR00254">
    <property type="entry name" value="GGDEF"/>
    <property type="match status" value="1"/>
</dbReference>
<dbReference type="Pfam" id="PF00990">
    <property type="entry name" value="GGDEF"/>
    <property type="match status" value="1"/>
</dbReference>
<dbReference type="PROSITE" id="PS50113">
    <property type="entry name" value="PAC"/>
    <property type="match status" value="1"/>
</dbReference>
<keyword evidence="6" id="KW-1185">Reference proteome</keyword>
<evidence type="ECO:0000259" key="1">
    <source>
        <dbReference type="PROSITE" id="PS50112"/>
    </source>
</evidence>
<dbReference type="Gene3D" id="3.30.450.40">
    <property type="match status" value="1"/>
</dbReference>
<reference evidence="5 6" key="1">
    <citation type="submission" date="2023-07" db="EMBL/GenBank/DDBJ databases">
        <title>Genomic Encyclopedia of Type Strains, Phase IV (KMG-IV): sequencing the most valuable type-strain genomes for metagenomic binning, comparative biology and taxonomic classification.</title>
        <authorList>
            <person name="Goeker M."/>
        </authorList>
    </citation>
    <scope>NUCLEOTIDE SEQUENCE [LARGE SCALE GENOMIC DNA]</scope>
    <source>
        <strain evidence="5 6">DSM 9768</strain>
    </source>
</reference>
<gene>
    <name evidence="5" type="ORF">J2S74_000832</name>
</gene>
<dbReference type="CDD" id="cd01949">
    <property type="entry name" value="GGDEF"/>
    <property type="match status" value="1"/>
</dbReference>
<dbReference type="InterPro" id="IPR029016">
    <property type="entry name" value="GAF-like_dom_sf"/>
</dbReference>
<protein>
    <submittedName>
        <fullName evidence="5">Diguanylate cyclase (GGDEF)-like protein/PAS domain S-box-containing protein</fullName>
    </submittedName>
</protein>
<dbReference type="EMBL" id="JAUSUG010000002">
    <property type="protein sequence ID" value="MDQ0253460.1"/>
    <property type="molecule type" value="Genomic_DNA"/>
</dbReference>
<feature type="domain" description="PAC" evidence="2">
    <location>
        <begin position="254"/>
        <end position="306"/>
    </location>
</feature>
<dbReference type="InterPro" id="IPR035965">
    <property type="entry name" value="PAS-like_dom_sf"/>
</dbReference>
<dbReference type="InterPro" id="IPR013655">
    <property type="entry name" value="PAS_fold_3"/>
</dbReference>
<dbReference type="Pfam" id="PF08447">
    <property type="entry name" value="PAS_3"/>
    <property type="match status" value="1"/>
</dbReference>
<comment type="caution">
    <text evidence="5">The sequence shown here is derived from an EMBL/GenBank/DDBJ whole genome shotgun (WGS) entry which is preliminary data.</text>
</comment>
<dbReference type="PROSITE" id="PS50887">
    <property type="entry name" value="GGDEF"/>
    <property type="match status" value="1"/>
</dbReference>
<dbReference type="Proteomes" id="UP001230005">
    <property type="component" value="Unassembled WGS sequence"/>
</dbReference>
<dbReference type="InterPro" id="IPR001633">
    <property type="entry name" value="EAL_dom"/>
</dbReference>
<dbReference type="PROSITE" id="PS50112">
    <property type="entry name" value="PAS"/>
    <property type="match status" value="1"/>
</dbReference>
<dbReference type="InterPro" id="IPR000014">
    <property type="entry name" value="PAS"/>
</dbReference>
<feature type="domain" description="PAS" evidence="1">
    <location>
        <begin position="213"/>
        <end position="250"/>
    </location>
</feature>
<dbReference type="PROSITE" id="PS50883">
    <property type="entry name" value="EAL"/>
    <property type="match status" value="1"/>
</dbReference>
<dbReference type="CDD" id="cd01948">
    <property type="entry name" value="EAL"/>
    <property type="match status" value="1"/>
</dbReference>
<dbReference type="InterPro" id="IPR001610">
    <property type="entry name" value="PAC"/>
</dbReference>
<dbReference type="Gene3D" id="3.30.70.270">
    <property type="match status" value="1"/>
</dbReference>
<dbReference type="InterPro" id="IPR012226">
    <property type="entry name" value="Diguanyl_cyclase/Pdiesterase"/>
</dbReference>
<feature type="domain" description="EAL" evidence="3">
    <location>
        <begin position="479"/>
        <end position="732"/>
    </location>
</feature>
<dbReference type="InterPro" id="IPR043128">
    <property type="entry name" value="Rev_trsase/Diguanyl_cyclase"/>
</dbReference>
<evidence type="ECO:0000313" key="5">
    <source>
        <dbReference type="EMBL" id="MDQ0253460.1"/>
    </source>
</evidence>
<name>A0ABT9ZR77_9BACI</name>
<dbReference type="SMART" id="SM00052">
    <property type="entry name" value="EAL"/>
    <property type="match status" value="1"/>
</dbReference>
<evidence type="ECO:0000259" key="3">
    <source>
        <dbReference type="PROSITE" id="PS50883"/>
    </source>
</evidence>
<dbReference type="Gene3D" id="3.30.450.20">
    <property type="entry name" value="PAS domain"/>
    <property type="match status" value="1"/>
</dbReference>
<dbReference type="CDD" id="cd00130">
    <property type="entry name" value="PAS"/>
    <property type="match status" value="1"/>
</dbReference>
<dbReference type="InterPro" id="IPR000700">
    <property type="entry name" value="PAS-assoc_C"/>
</dbReference>
<dbReference type="Pfam" id="PF13185">
    <property type="entry name" value="GAF_2"/>
    <property type="match status" value="1"/>
</dbReference>
<evidence type="ECO:0000259" key="4">
    <source>
        <dbReference type="PROSITE" id="PS50887"/>
    </source>
</evidence>
<dbReference type="SUPFAM" id="SSF55073">
    <property type="entry name" value="Nucleotide cyclase"/>
    <property type="match status" value="1"/>
</dbReference>